<evidence type="ECO:0000313" key="2">
    <source>
        <dbReference type="Proteomes" id="UP000649232"/>
    </source>
</evidence>
<gene>
    <name evidence="1" type="ORF">JEU11_08125</name>
</gene>
<evidence type="ECO:0000313" key="1">
    <source>
        <dbReference type="EMBL" id="MBJ2136413.1"/>
    </source>
</evidence>
<dbReference type="EMBL" id="JAEILT010000010">
    <property type="protein sequence ID" value="MBJ2136413.1"/>
    <property type="molecule type" value="Genomic_DNA"/>
</dbReference>
<proteinExistence type="predicted"/>
<dbReference type="Proteomes" id="UP000649232">
    <property type="component" value="Unassembled WGS sequence"/>
</dbReference>
<protein>
    <submittedName>
        <fullName evidence="1">Type II toxin-antitoxin system YafO family toxin</fullName>
    </submittedName>
</protein>
<dbReference type="InterPro" id="IPR020353">
    <property type="entry name" value="Toxin_YafO"/>
</dbReference>
<dbReference type="RefSeq" id="WP_198824406.1">
    <property type="nucleotide sequence ID" value="NZ_JAEILT010000010.1"/>
</dbReference>
<sequence>MHLGNKEKPLSSKRCQFHRTSDTHLVYCRCVSDDKSYLLITILSPDGQE</sequence>
<dbReference type="Pfam" id="PF13957">
    <property type="entry name" value="YafO_toxin"/>
    <property type="match status" value="1"/>
</dbReference>
<reference evidence="1 2" key="1">
    <citation type="submission" date="2020-12" db="EMBL/GenBank/DDBJ databases">
        <title>Draft genome sequences of nine environmental bacterial isolates colonizing plastic.</title>
        <authorList>
            <person name="Borre I."/>
            <person name="Sonnenschein E.C."/>
        </authorList>
    </citation>
    <scope>NUCLEOTIDE SEQUENCE [LARGE SCALE GENOMIC DNA]</scope>
    <source>
        <strain evidence="1 2">IB30</strain>
    </source>
</reference>
<comment type="caution">
    <text evidence="1">The sequence shown here is derived from an EMBL/GenBank/DDBJ whole genome shotgun (WGS) entry which is preliminary data.</text>
</comment>
<accession>A0ABS0WDA9</accession>
<name>A0ABS0WDA9_9ALTE</name>
<organism evidence="1 2">
    <name type="scientific">Paraglaciecola chathamensis</name>
    <dbReference type="NCBI Taxonomy" id="368405"/>
    <lineage>
        <taxon>Bacteria</taxon>
        <taxon>Pseudomonadati</taxon>
        <taxon>Pseudomonadota</taxon>
        <taxon>Gammaproteobacteria</taxon>
        <taxon>Alteromonadales</taxon>
        <taxon>Alteromonadaceae</taxon>
        <taxon>Paraglaciecola</taxon>
    </lineage>
</organism>